<keyword evidence="3" id="KW-1185">Reference proteome</keyword>
<gene>
    <name evidence="2" type="ORF">TAV2_LOCUS22885</name>
</gene>
<accession>A0AAU9TA73</accession>
<dbReference type="EMBL" id="OU466863">
    <property type="protein sequence ID" value="CAH2079626.1"/>
    <property type="molecule type" value="Genomic_DNA"/>
</dbReference>
<evidence type="ECO:0000313" key="3">
    <source>
        <dbReference type="Proteomes" id="UP000836841"/>
    </source>
</evidence>
<reference evidence="2 3" key="1">
    <citation type="submission" date="2022-03" db="EMBL/GenBank/DDBJ databases">
        <authorList>
            <person name="Nunn A."/>
            <person name="Chopra R."/>
            <person name="Nunn A."/>
            <person name="Contreras Garrido A."/>
        </authorList>
    </citation>
    <scope>NUCLEOTIDE SEQUENCE [LARGE SCALE GENOMIC DNA]</scope>
</reference>
<dbReference type="PANTHER" id="PTHR47074:SF11">
    <property type="entry name" value="REVERSE TRANSCRIPTASE-LIKE PROTEIN"/>
    <property type="match status" value="1"/>
</dbReference>
<organism evidence="2 3">
    <name type="scientific">Thlaspi arvense</name>
    <name type="common">Field penny-cress</name>
    <dbReference type="NCBI Taxonomy" id="13288"/>
    <lineage>
        <taxon>Eukaryota</taxon>
        <taxon>Viridiplantae</taxon>
        <taxon>Streptophyta</taxon>
        <taxon>Embryophyta</taxon>
        <taxon>Tracheophyta</taxon>
        <taxon>Spermatophyta</taxon>
        <taxon>Magnoliopsida</taxon>
        <taxon>eudicotyledons</taxon>
        <taxon>Gunneridae</taxon>
        <taxon>Pentapetalae</taxon>
        <taxon>rosids</taxon>
        <taxon>malvids</taxon>
        <taxon>Brassicales</taxon>
        <taxon>Brassicaceae</taxon>
        <taxon>Thlaspideae</taxon>
        <taxon>Thlaspi</taxon>
    </lineage>
</organism>
<evidence type="ECO:0000259" key="1">
    <source>
        <dbReference type="Pfam" id="PF13456"/>
    </source>
</evidence>
<dbReference type="InterPro" id="IPR036397">
    <property type="entry name" value="RNaseH_sf"/>
</dbReference>
<protein>
    <recommendedName>
        <fullName evidence="1">RNase H type-1 domain-containing protein</fullName>
    </recommendedName>
</protein>
<dbReference type="GO" id="GO:0004523">
    <property type="term" value="F:RNA-DNA hybrid ribonuclease activity"/>
    <property type="evidence" value="ECO:0007669"/>
    <property type="project" value="InterPro"/>
</dbReference>
<dbReference type="AlphaFoldDB" id="A0AAU9TA73"/>
<dbReference type="PANTHER" id="PTHR47074">
    <property type="entry name" value="BNAC02G40300D PROTEIN"/>
    <property type="match status" value="1"/>
</dbReference>
<dbReference type="CDD" id="cd06222">
    <property type="entry name" value="RNase_H_like"/>
    <property type="match status" value="1"/>
</dbReference>
<dbReference type="InterPro" id="IPR012337">
    <property type="entry name" value="RNaseH-like_sf"/>
</dbReference>
<dbReference type="InterPro" id="IPR044730">
    <property type="entry name" value="RNase_H-like_dom_plant"/>
</dbReference>
<dbReference type="GO" id="GO:0003676">
    <property type="term" value="F:nucleic acid binding"/>
    <property type="evidence" value="ECO:0007669"/>
    <property type="project" value="InterPro"/>
</dbReference>
<dbReference type="Gene3D" id="3.30.420.10">
    <property type="entry name" value="Ribonuclease H-like superfamily/Ribonuclease H"/>
    <property type="match status" value="1"/>
</dbReference>
<dbReference type="Proteomes" id="UP000836841">
    <property type="component" value="Chromosome 7"/>
</dbReference>
<dbReference type="InterPro" id="IPR052929">
    <property type="entry name" value="RNase_H-like_EbsB-rel"/>
</dbReference>
<feature type="domain" description="RNase H type-1" evidence="1">
    <location>
        <begin position="6"/>
        <end position="114"/>
    </location>
</feature>
<proteinExistence type="predicted"/>
<dbReference type="InterPro" id="IPR002156">
    <property type="entry name" value="RNaseH_domain"/>
</dbReference>
<name>A0AAU9TA73_THLAR</name>
<sequence length="124" mass="14095">MECRTAGLGWIFEGEHLSRQIQCSDIYPFVRSPLMAEALAIRSAMEDTLKRGFTKLKLESDSMQMIKTLTTATEFSELYGIVGDIRSITSNFKIISFRFISRETNMTADMLTKRVLAQCITNLL</sequence>
<dbReference type="Pfam" id="PF13456">
    <property type="entry name" value="RVT_3"/>
    <property type="match status" value="1"/>
</dbReference>
<evidence type="ECO:0000313" key="2">
    <source>
        <dbReference type="EMBL" id="CAH2079626.1"/>
    </source>
</evidence>
<dbReference type="SUPFAM" id="SSF53098">
    <property type="entry name" value="Ribonuclease H-like"/>
    <property type="match status" value="1"/>
</dbReference>